<comment type="subcellular location">
    <subcellularLocation>
        <location evidence="1">Cytoplasm</location>
        <location evidence="1">Cytoskeleton</location>
        <location evidence="1">Cilium axoneme</location>
    </subcellularLocation>
</comment>
<name>A0A8X6XP30_9ARAC</name>
<evidence type="ECO:0000313" key="8">
    <source>
        <dbReference type="Proteomes" id="UP000886998"/>
    </source>
</evidence>
<evidence type="ECO:0000256" key="3">
    <source>
        <dbReference type="ARBA" id="ARBA00023212"/>
    </source>
</evidence>
<keyword evidence="4" id="KW-0966">Cell projection</keyword>
<dbReference type="GO" id="GO:0005930">
    <property type="term" value="C:axoneme"/>
    <property type="evidence" value="ECO:0007669"/>
    <property type="project" value="UniProtKB-SubCell"/>
</dbReference>
<organism evidence="7 8">
    <name type="scientific">Trichonephila inaurata madagascariensis</name>
    <dbReference type="NCBI Taxonomy" id="2747483"/>
    <lineage>
        <taxon>Eukaryota</taxon>
        <taxon>Metazoa</taxon>
        <taxon>Ecdysozoa</taxon>
        <taxon>Arthropoda</taxon>
        <taxon>Chelicerata</taxon>
        <taxon>Arachnida</taxon>
        <taxon>Araneae</taxon>
        <taxon>Araneomorphae</taxon>
        <taxon>Entelegynae</taxon>
        <taxon>Araneoidea</taxon>
        <taxon>Nephilidae</taxon>
        <taxon>Trichonephila</taxon>
        <taxon>Trichonephila inaurata</taxon>
    </lineage>
</organism>
<proteinExistence type="inferred from homology"/>
<dbReference type="GO" id="GO:0015630">
    <property type="term" value="C:microtubule cytoskeleton"/>
    <property type="evidence" value="ECO:0007669"/>
    <property type="project" value="UniProtKB-ARBA"/>
</dbReference>
<comment type="caution">
    <text evidence="7">The sequence shown here is derived from an EMBL/GenBank/DDBJ whole genome shotgun (WGS) entry which is preliminary data.</text>
</comment>
<dbReference type="PANTHER" id="PTHR22146">
    <property type="entry name" value="CAT EYE SYNDROME CRITICAL REGION PROTEIN 6"/>
    <property type="match status" value="1"/>
</dbReference>
<dbReference type="InterPro" id="IPR018902">
    <property type="entry name" value="CMI2A-C-like_dom"/>
</dbReference>
<evidence type="ECO:0000256" key="5">
    <source>
        <dbReference type="ARBA" id="ARBA00035661"/>
    </source>
</evidence>
<evidence type="ECO:0000259" key="6">
    <source>
        <dbReference type="Pfam" id="PF10629"/>
    </source>
</evidence>
<keyword evidence="8" id="KW-1185">Reference proteome</keyword>
<accession>A0A8X6XP30</accession>
<dbReference type="AlphaFoldDB" id="A0A8X6XP30"/>
<dbReference type="PANTHER" id="PTHR22146:SF8">
    <property type="entry name" value="PROTEIN FAM166B"/>
    <property type="match status" value="1"/>
</dbReference>
<feature type="domain" description="Ciliary microtubule inner protein 2A-C-like" evidence="6">
    <location>
        <begin position="18"/>
        <end position="48"/>
    </location>
</feature>
<protein>
    <recommendedName>
        <fullName evidence="6">Ciliary microtubule inner protein 2A-C-like domain-containing protein</fullName>
    </recommendedName>
</protein>
<reference evidence="7" key="1">
    <citation type="submission" date="2020-08" db="EMBL/GenBank/DDBJ databases">
        <title>Multicomponent nature underlies the extraordinary mechanical properties of spider dragline silk.</title>
        <authorList>
            <person name="Kono N."/>
            <person name="Nakamura H."/>
            <person name="Mori M."/>
            <person name="Yoshida Y."/>
            <person name="Ohtoshi R."/>
            <person name="Malay A.D."/>
            <person name="Moran D.A.P."/>
            <person name="Tomita M."/>
            <person name="Numata K."/>
            <person name="Arakawa K."/>
        </authorList>
    </citation>
    <scope>NUCLEOTIDE SEQUENCE</scope>
</reference>
<dbReference type="OrthoDB" id="6424218at2759"/>
<gene>
    <name evidence="7" type="primary">AVEN_31373_1</name>
    <name evidence="7" type="ORF">TNIN_173671</name>
</gene>
<evidence type="ECO:0000256" key="4">
    <source>
        <dbReference type="ARBA" id="ARBA00023273"/>
    </source>
</evidence>
<evidence type="ECO:0000313" key="7">
    <source>
        <dbReference type="EMBL" id="GFY57562.1"/>
    </source>
</evidence>
<keyword evidence="2" id="KW-0963">Cytoplasm</keyword>
<dbReference type="Proteomes" id="UP000886998">
    <property type="component" value="Unassembled WGS sequence"/>
</dbReference>
<keyword evidence="3" id="KW-0206">Cytoskeleton</keyword>
<comment type="similarity">
    <text evidence="5">Belongs to the CIMIP2 family.</text>
</comment>
<evidence type="ECO:0000256" key="1">
    <source>
        <dbReference type="ARBA" id="ARBA00004430"/>
    </source>
</evidence>
<dbReference type="Pfam" id="PF10629">
    <property type="entry name" value="CMI2B-like"/>
    <property type="match status" value="1"/>
</dbReference>
<evidence type="ECO:0000256" key="2">
    <source>
        <dbReference type="ARBA" id="ARBA00022490"/>
    </source>
</evidence>
<dbReference type="EMBL" id="BMAV01011590">
    <property type="protein sequence ID" value="GFY57562.1"/>
    <property type="molecule type" value="Genomic_DNA"/>
</dbReference>
<sequence>MTESTRSKYEKNPFAIPDPYYLPGYTGHCPAYKEIVGQTFGRATHGLIESLPSPPGRLKLSTLEKDKAPDEDDLEILEKRKSEVKSVLTKDITPGYQGHVPRVREMIGLNFNQSCIRGVAEFEKKKKLHEEYLKSADIKNGG</sequence>